<dbReference type="Proteomes" id="UP000295662">
    <property type="component" value="Unassembled WGS sequence"/>
</dbReference>
<dbReference type="AlphaFoldDB" id="A0A4R7SQX3"/>
<dbReference type="SUPFAM" id="SSF50494">
    <property type="entry name" value="Trypsin-like serine proteases"/>
    <property type="match status" value="1"/>
</dbReference>
<accession>A0A4R7SQX3</accession>
<dbReference type="OrthoDB" id="189340at2"/>
<gene>
    <name evidence="1" type="ORF">EI77_00628</name>
</gene>
<dbReference type="InterPro" id="IPR009003">
    <property type="entry name" value="Peptidase_S1_PA"/>
</dbReference>
<name>A0A4R7SQX3_9BACT</name>
<dbReference type="RefSeq" id="WP_133793284.1">
    <property type="nucleotide sequence ID" value="NZ_SOCA01000001.1"/>
</dbReference>
<proteinExistence type="predicted"/>
<comment type="caution">
    <text evidence="1">The sequence shown here is derived from an EMBL/GenBank/DDBJ whole genome shotgun (WGS) entry which is preliminary data.</text>
</comment>
<evidence type="ECO:0000313" key="2">
    <source>
        <dbReference type="Proteomes" id="UP000295662"/>
    </source>
</evidence>
<dbReference type="EMBL" id="SOCA01000001">
    <property type="protein sequence ID" value="TDU81324.1"/>
    <property type="molecule type" value="Genomic_DNA"/>
</dbReference>
<organism evidence="1 2">
    <name type="scientific">Prosthecobacter fusiformis</name>
    <dbReference type="NCBI Taxonomy" id="48464"/>
    <lineage>
        <taxon>Bacteria</taxon>
        <taxon>Pseudomonadati</taxon>
        <taxon>Verrucomicrobiota</taxon>
        <taxon>Verrucomicrobiia</taxon>
        <taxon>Verrucomicrobiales</taxon>
        <taxon>Verrucomicrobiaceae</taxon>
        <taxon>Prosthecobacter</taxon>
    </lineage>
</organism>
<keyword evidence="2" id="KW-1185">Reference proteome</keyword>
<sequence length="324" mass="34270">MSLPWRHFIRQALLFVGVFGSLLPRDGNAVILYDSGENTTAPTGIYTDSGWAYQGEYGDFLGTMIAPQYFITAGHIGVSADPTFTSLSDVTYTIDASANGGQGFWTVGGTDLRIYKINETFSSYATLYTGTAEEGMDLVVFGRGGPRGAEVELGGDLKGWYHTGADGVVRWGENVVDGITTLEGNEYLRASFDAVAGQNEATLSVGDSGGAVFVNDGGVWKLAGINFGVDGFFDTNNITGDGTEFDAALFDRGGFYQGSDGSGWVGPLPNGTAASFYSARISTSALEIQSIVGVPEPGGICLLIVGGLFGLRRCRHLIKKDLTF</sequence>
<reference evidence="1 2" key="1">
    <citation type="submission" date="2019-03" db="EMBL/GenBank/DDBJ databases">
        <title>Genomic Encyclopedia of Archaeal and Bacterial Type Strains, Phase II (KMG-II): from individual species to whole genera.</title>
        <authorList>
            <person name="Goeker M."/>
        </authorList>
    </citation>
    <scope>NUCLEOTIDE SEQUENCE [LARGE SCALE GENOMIC DNA]</scope>
    <source>
        <strain evidence="1 2">ATCC 25309</strain>
    </source>
</reference>
<evidence type="ECO:0000313" key="1">
    <source>
        <dbReference type="EMBL" id="TDU81324.1"/>
    </source>
</evidence>
<protein>
    <submittedName>
        <fullName evidence="1">Putative secreted protein with PEP-CTERM sorting signal</fullName>
    </submittedName>
</protein>